<comment type="caution">
    <text evidence="2">The sequence shown here is derived from an EMBL/GenBank/DDBJ whole genome shotgun (WGS) entry which is preliminary data.</text>
</comment>
<dbReference type="EMBL" id="JAGKQM010000015">
    <property type="protein sequence ID" value="KAH0877335.1"/>
    <property type="molecule type" value="Genomic_DNA"/>
</dbReference>
<evidence type="ECO:0000313" key="3">
    <source>
        <dbReference type="Proteomes" id="UP000824890"/>
    </source>
</evidence>
<dbReference type="Proteomes" id="UP000824890">
    <property type="component" value="Unassembled WGS sequence"/>
</dbReference>
<feature type="compositionally biased region" description="Basic residues" evidence="1">
    <location>
        <begin position="293"/>
        <end position="302"/>
    </location>
</feature>
<proteinExistence type="predicted"/>
<feature type="region of interest" description="Disordered" evidence="1">
    <location>
        <begin position="1"/>
        <end position="110"/>
    </location>
</feature>
<evidence type="ECO:0000313" key="2">
    <source>
        <dbReference type="EMBL" id="KAH0877335.1"/>
    </source>
</evidence>
<accession>A0ABQ7ZAT6</accession>
<feature type="region of interest" description="Disordered" evidence="1">
    <location>
        <begin position="188"/>
        <end position="374"/>
    </location>
</feature>
<organism evidence="2 3">
    <name type="scientific">Brassica napus</name>
    <name type="common">Rape</name>
    <dbReference type="NCBI Taxonomy" id="3708"/>
    <lineage>
        <taxon>Eukaryota</taxon>
        <taxon>Viridiplantae</taxon>
        <taxon>Streptophyta</taxon>
        <taxon>Embryophyta</taxon>
        <taxon>Tracheophyta</taxon>
        <taxon>Spermatophyta</taxon>
        <taxon>Magnoliopsida</taxon>
        <taxon>eudicotyledons</taxon>
        <taxon>Gunneridae</taxon>
        <taxon>Pentapetalae</taxon>
        <taxon>rosids</taxon>
        <taxon>malvids</taxon>
        <taxon>Brassicales</taxon>
        <taxon>Brassicaceae</taxon>
        <taxon>Brassiceae</taxon>
        <taxon>Brassica</taxon>
    </lineage>
</organism>
<feature type="compositionally biased region" description="Polar residues" evidence="1">
    <location>
        <begin position="306"/>
        <end position="317"/>
    </location>
</feature>
<name>A0ABQ7ZAT6_BRANA</name>
<feature type="compositionally biased region" description="Basic and acidic residues" evidence="1">
    <location>
        <begin position="94"/>
        <end position="110"/>
    </location>
</feature>
<evidence type="ECO:0000256" key="1">
    <source>
        <dbReference type="SAM" id="MobiDB-lite"/>
    </source>
</evidence>
<protein>
    <submittedName>
        <fullName evidence="2">Uncharacterized protein</fullName>
    </submittedName>
</protein>
<feature type="compositionally biased region" description="Low complexity" evidence="1">
    <location>
        <begin position="46"/>
        <end position="64"/>
    </location>
</feature>
<gene>
    <name evidence="2" type="ORF">HID58_064729</name>
</gene>
<reference evidence="2 3" key="1">
    <citation type="submission" date="2021-05" db="EMBL/GenBank/DDBJ databases">
        <title>Genome Assembly of Synthetic Allotetraploid Brassica napus Reveals Homoeologous Exchanges between Subgenomes.</title>
        <authorList>
            <person name="Davis J.T."/>
        </authorList>
    </citation>
    <scope>NUCLEOTIDE SEQUENCE [LARGE SCALE GENOMIC DNA]</scope>
    <source>
        <strain evidence="3">cv. Da-Ae</strain>
        <tissue evidence="2">Seedling</tissue>
    </source>
</reference>
<keyword evidence="3" id="KW-1185">Reference proteome</keyword>
<sequence length="374" mass="41709">MVARVDRHGNPFGDRISTKQTRVAPPMLTMQEAVHPSQQPLEKPQHYSAQQSQQYSSPQYTYSRQAKHRGTQRGRDLFSQRSQGHWRAKQLVSQEERSKTEEKQNSDLREDTAVGKTHLSHTGLNIPSMEEVMEDLQQVTRQYLSCPDPVEAAARRQRVLQGDASGEMEETVAAIIAAETRRQSLISQTLGSESNPNTPPPNQEYPLYASPYQAPLETRSPLTRRNEVEEGNMDLETRHNDGDTTPTRGNEGPEKLKSIVISPNMETEVASPAPQDPAETQGEEETLQEFQNKVRRRAKKSKQDKPSGSSPNILRGTSSKKRKISQIQRSIARAVGSPKGHTSKPQRRADKGESAAGTSKSSRNPPIHHMSSLG</sequence>